<dbReference type="GO" id="GO:0043248">
    <property type="term" value="P:proteasome assembly"/>
    <property type="evidence" value="ECO:0007669"/>
    <property type="project" value="InterPro"/>
</dbReference>
<dbReference type="PANTHER" id="PTHR23346">
    <property type="entry name" value="TRANSLATIONAL ACTIVATOR GCN1-RELATED"/>
    <property type="match status" value="1"/>
</dbReference>
<evidence type="ECO:0000256" key="2">
    <source>
        <dbReference type="ARBA" id="ARBA00022490"/>
    </source>
</evidence>
<feature type="domain" description="Proteasome component Ecm29 N-terminal" evidence="5">
    <location>
        <begin position="132"/>
        <end position="287"/>
    </location>
</feature>
<dbReference type="GO" id="GO:0005634">
    <property type="term" value="C:nucleus"/>
    <property type="evidence" value="ECO:0000318"/>
    <property type="project" value="GO_Central"/>
</dbReference>
<dbReference type="InterPro" id="IPR011989">
    <property type="entry name" value="ARM-like"/>
</dbReference>
<dbReference type="InterPro" id="IPR055443">
    <property type="entry name" value="HEAT_ECM29"/>
</dbReference>
<reference evidence="7 8" key="2">
    <citation type="journal article" date="2018" name="Hortic Res">
        <title>Improved Brassica rapa reference genome by single-molecule sequencing and chromosome conformation capture technologies.</title>
        <authorList>
            <person name="Zhang L."/>
            <person name="Cai X."/>
            <person name="Wu J."/>
            <person name="Liu M."/>
            <person name="Grob S."/>
            <person name="Cheng F."/>
            <person name="Liang J."/>
            <person name="Cai C."/>
            <person name="Liu Z."/>
            <person name="Liu B."/>
            <person name="Wang F."/>
            <person name="Li S."/>
            <person name="Liu F."/>
            <person name="Li X."/>
            <person name="Cheng L."/>
            <person name="Yang W."/>
            <person name="Li M.H."/>
            <person name="Grossniklaus U."/>
            <person name="Zheng H."/>
            <person name="Wang X."/>
        </authorList>
    </citation>
    <scope>NUCLEOTIDE SEQUENCE [LARGE SCALE GENOMIC DNA]</scope>
    <source>
        <strain evidence="7 8">cv. Chiifu-401-42</strain>
    </source>
</reference>
<evidence type="ECO:0000313" key="7">
    <source>
        <dbReference type="EnsemblPlants" id="Bra030896.1-P"/>
    </source>
</evidence>
<dbReference type="Pfam" id="PF13001">
    <property type="entry name" value="ECM29_N"/>
    <property type="match status" value="3"/>
</dbReference>
<sequence>MEGSSSSSLASKSDGELEEMLDRMLTRLALCDDSKLEALVSKLLPLTISSLSSQSPAVLEILSHVNKRVKHHHEIGLPLLELWKLYTDPAASPMVRNFAIVYVEMAFERAPAKVRSSPCWNLDLLVESGGGCPPGLSVFQVNRITGKQELKGDMLTKRKLGILNVVGTMDLPGESIYPLYIAASVDSLCEFVGKNHSSQEPVAKRGEELLKKKASVTNLDDPKLIKRLFLLFNGTTATEHATPEHSVAPGNIALKMKLMSGFCRSIAAANSFPATLQCIFGCMYDALSRETKTFSFQAIGLIAQRLPQLFREKTEMAVRLFNALKLETQSLRSTIQEAIISLAAAYKDSPEKILKDLEVLLLENSLAEQNEARFCALRWATSLYDSQHCPSLYICMLSAADMKLDIRELALEGLFLKEEGRSLVSNHDHKYPKFVEMLEYILKQQPKLLDSSEMRSQKLLFPSQVYVVMIKFLVKCFELQMEEINTQAVGTEFLSSAERMCLLLEHSLAFEGSAELHACASKALVSVGSYLPEMVEVYCSQKVVWLRRLLSHTDLSTRESASRLLGMASCALSDAESCSLLSELIASVSQPPQKLRFEAHHGGLCAVGYVSAHCLYRIPAVSEAVVQNAVKCLVDVVNSETAPLASVAMEALGHIGICGPLPLLVNDSSPGTQVLEVLQEKLSKLLSGDDIKSVQKIALSLGHICSNEMSSSHLKIALDLLFSLSRSKAEEILFAAGEALSFLWGGVPVTADMILKTNYTSLSTDSNFLMREVKSLSKKLSDAKTGDEDSRVTTRETISGKLFDTLLYSSRKDERCAGTVWMLSLIMYCGQHPSIQLMLPKIQEAFSHLLGDQNELTQELASQGMSIVYELGDSSMKQSLVDALVNTLTGTSKRKRAIKLDEETEVFQEGTIGESPSGGKISTYKELCNLANEMGQPDLIYKFMHLANHQASLNSKRGAAFGFSKIAKQAGDALRPHLRLLIPRLIRYQYDPDKNVQDAMAHIWKALIQDPKKAVDEHLNHIFDDLLVQCGSRLWRSREASCLALADIIQGRKFDQVGEHLKRLWIAAFRAMDDIKETVRNAGDKLCRSVTSLTIRICDITLTEISDARQAMGIVLPFLLSEGIMSKVSSVRKASIAVVMKLAKGAGVALRPHLSDLVCCMLESLSSLEDQGLNYVELHAANIGIETEKLENLRISISKGSPMWETLDLCINIVDTESLEQLIPRLTQLVRSGVGLNTRVGVASFISLLVQKVGTEIKPFTGMLLRLLFPVAKEEKSSAAKRAFSSACGVVLKYSSPSQAQSLIEETAALHSGDRSSQIACASLFKSFSSTASDIMSGHQSAIVPVIFLSRFEDDKQISSLFEEVWEDITSGERAGKAISKLTEVLGESLSPQHNKLLQCLINEMPGRLWEGKDALLDALGALSVSCHEAITKEDPKTPTVILDLICSACRKKVKKYRESAFSCLEKVIIAFGDPEFFSAVFPMLYEMCNTASVKTNSQVQSASDTVKTESEKGEDGQVPLEKIMECVKSCIQVATVDDIISRKADLIHVLLISLSPGFLWNVKMSGISCLGKLCSRFQSLWNDSMDGPLPSDATKFAHELFHSLVPKLLECINTVKIAQVHVATSQCMLELIEVYSKVSTLHPVEVDFKGEINSLIELEKSEEAKSLLRKSRDALAILSK</sequence>
<accession>M4EQ25</accession>
<feature type="domain" description="Proteasome adapter and scaffold protein ECM29 HEAT-repeat" evidence="6">
    <location>
        <begin position="1150"/>
        <end position="1309"/>
    </location>
</feature>
<dbReference type="HOGENOM" id="CLU_000880_2_1_1"/>
<evidence type="ECO:0000256" key="4">
    <source>
        <dbReference type="ARBA" id="ARBA00022942"/>
    </source>
</evidence>
<dbReference type="GO" id="GO:0005737">
    <property type="term" value="C:cytoplasm"/>
    <property type="evidence" value="ECO:0000318"/>
    <property type="project" value="GO_Central"/>
</dbReference>
<dbReference type="EnsemblPlants" id="Bra030896.1">
    <property type="protein sequence ID" value="Bra030896.1-P"/>
    <property type="gene ID" value="Bra030896"/>
</dbReference>
<dbReference type="InterPro" id="IPR016024">
    <property type="entry name" value="ARM-type_fold"/>
</dbReference>
<proteinExistence type="predicted"/>
<dbReference type="Pfam" id="PF24492">
    <property type="entry name" value="HEAT_ECM29"/>
    <property type="match status" value="1"/>
</dbReference>
<evidence type="ECO:0008006" key="9">
    <source>
        <dbReference type="Google" id="ProtNLM"/>
    </source>
</evidence>
<dbReference type="FunCoup" id="M4EQ25">
    <property type="interactions" value="4370"/>
</dbReference>
<dbReference type="InterPro" id="IPR024372">
    <property type="entry name" value="Ecm29_N"/>
</dbReference>
<evidence type="ECO:0000256" key="1">
    <source>
        <dbReference type="ARBA" id="ARBA00004496"/>
    </source>
</evidence>
<dbReference type="Pfam" id="PF23731">
    <property type="entry name" value="ARM_ECM29_C"/>
    <property type="match status" value="1"/>
</dbReference>
<keyword evidence="4" id="KW-0647">Proteasome</keyword>
<evidence type="ECO:0000256" key="3">
    <source>
        <dbReference type="ARBA" id="ARBA00022737"/>
    </source>
</evidence>
<dbReference type="eggNOG" id="KOG0915">
    <property type="taxonomic scope" value="Eukaryota"/>
</dbReference>
<feature type="domain" description="Proteasome component Ecm29 N-terminal" evidence="5">
    <location>
        <begin position="288"/>
        <end position="397"/>
    </location>
</feature>
<dbReference type="Proteomes" id="UP000011750">
    <property type="component" value="Chromosome A08"/>
</dbReference>
<keyword evidence="2" id="KW-0963">Cytoplasm</keyword>
<name>M4EQ25_BRACM</name>
<evidence type="ECO:0000259" key="5">
    <source>
        <dbReference type="Pfam" id="PF13001"/>
    </source>
</evidence>
<protein>
    <recommendedName>
        <fullName evidence="9">Proteasome-associated protein ECM29 homolog</fullName>
    </recommendedName>
</protein>
<feature type="domain" description="Proteasome component Ecm29 N-terminal" evidence="5">
    <location>
        <begin position="21"/>
        <end position="114"/>
    </location>
</feature>
<dbReference type="GO" id="GO:0060090">
    <property type="term" value="F:molecular adaptor activity"/>
    <property type="evidence" value="ECO:0000318"/>
    <property type="project" value="GO_Central"/>
</dbReference>
<keyword evidence="8" id="KW-1185">Reference proteome</keyword>
<dbReference type="OMA" id="CRIKDIE"/>
<dbReference type="InParanoid" id="M4EQ25"/>
<dbReference type="SUPFAM" id="SSF48371">
    <property type="entry name" value="ARM repeat"/>
    <property type="match status" value="2"/>
</dbReference>
<dbReference type="GO" id="GO:0000502">
    <property type="term" value="C:proteasome complex"/>
    <property type="evidence" value="ECO:0007669"/>
    <property type="project" value="UniProtKB-KW"/>
</dbReference>
<reference evidence="7" key="3">
    <citation type="submission" date="2023-03" db="UniProtKB">
        <authorList>
            <consortium name="EnsemblPlants"/>
        </authorList>
    </citation>
    <scope>IDENTIFICATION</scope>
    <source>
        <strain evidence="7">cv. Chiifu-401-42</strain>
    </source>
</reference>
<evidence type="ECO:0000259" key="6">
    <source>
        <dbReference type="Pfam" id="PF24492"/>
    </source>
</evidence>
<dbReference type="STRING" id="51351.M4EQ25"/>
<reference evidence="7 8" key="1">
    <citation type="journal article" date="2011" name="Nat. Genet.">
        <title>The genome of the mesopolyploid crop species Brassica rapa.</title>
        <authorList>
            <consortium name="Brassica rapa Genome Sequencing Project Consortium"/>
            <person name="Wang X."/>
            <person name="Wang H."/>
            <person name="Wang J."/>
            <person name="Sun R."/>
            <person name="Wu J."/>
            <person name="Liu S."/>
            <person name="Bai Y."/>
            <person name="Mun J.H."/>
            <person name="Bancroft I."/>
            <person name="Cheng F."/>
            <person name="Huang S."/>
            <person name="Li X."/>
            <person name="Hua W."/>
            <person name="Wang J."/>
            <person name="Wang X."/>
            <person name="Freeling M."/>
            <person name="Pires J.C."/>
            <person name="Paterson A.H."/>
            <person name="Chalhoub B."/>
            <person name="Wang B."/>
            <person name="Hayward A."/>
            <person name="Sharpe A.G."/>
            <person name="Park B.S."/>
            <person name="Weisshaar B."/>
            <person name="Liu B."/>
            <person name="Li B."/>
            <person name="Liu B."/>
            <person name="Tong C."/>
            <person name="Song C."/>
            <person name="Duran C."/>
            <person name="Peng C."/>
            <person name="Geng C."/>
            <person name="Koh C."/>
            <person name="Lin C."/>
            <person name="Edwards D."/>
            <person name="Mu D."/>
            <person name="Shen D."/>
            <person name="Soumpourou E."/>
            <person name="Li F."/>
            <person name="Fraser F."/>
            <person name="Conant G."/>
            <person name="Lassalle G."/>
            <person name="King G.J."/>
            <person name="Bonnema G."/>
            <person name="Tang H."/>
            <person name="Wang H."/>
            <person name="Belcram H."/>
            <person name="Zhou H."/>
            <person name="Hirakawa H."/>
            <person name="Abe H."/>
            <person name="Guo H."/>
            <person name="Wang H."/>
            <person name="Jin H."/>
            <person name="Parkin I.A."/>
            <person name="Batley J."/>
            <person name="Kim J.S."/>
            <person name="Just J."/>
            <person name="Li J."/>
            <person name="Xu J."/>
            <person name="Deng J."/>
            <person name="Kim J.A."/>
            <person name="Li J."/>
            <person name="Yu J."/>
            <person name="Meng J."/>
            <person name="Wang J."/>
            <person name="Min J."/>
            <person name="Poulain J."/>
            <person name="Wang J."/>
            <person name="Hatakeyama K."/>
            <person name="Wu K."/>
            <person name="Wang L."/>
            <person name="Fang L."/>
            <person name="Trick M."/>
            <person name="Links M.G."/>
            <person name="Zhao M."/>
            <person name="Jin M."/>
            <person name="Ramchiary N."/>
            <person name="Drou N."/>
            <person name="Berkman P.J."/>
            <person name="Cai Q."/>
            <person name="Huang Q."/>
            <person name="Li R."/>
            <person name="Tabata S."/>
            <person name="Cheng S."/>
            <person name="Zhang S."/>
            <person name="Zhang S."/>
            <person name="Huang S."/>
            <person name="Sato S."/>
            <person name="Sun S."/>
            <person name="Kwon S.J."/>
            <person name="Choi S.R."/>
            <person name="Lee T.H."/>
            <person name="Fan W."/>
            <person name="Zhao X."/>
            <person name="Tan X."/>
            <person name="Xu X."/>
            <person name="Wang Y."/>
            <person name="Qiu Y."/>
            <person name="Yin Y."/>
            <person name="Li Y."/>
            <person name="Du Y."/>
            <person name="Liao Y."/>
            <person name="Lim Y."/>
            <person name="Narusaka Y."/>
            <person name="Wang Y."/>
            <person name="Wang Z."/>
            <person name="Li Z."/>
            <person name="Wang Z."/>
            <person name="Xiong Z."/>
            <person name="Zhang Z."/>
        </authorList>
    </citation>
    <scope>NUCLEOTIDE SEQUENCE [LARGE SCALE GENOMIC DNA]</scope>
    <source>
        <strain evidence="7 8">cv. Chiifu-401-42</strain>
    </source>
</reference>
<dbReference type="PANTHER" id="PTHR23346:SF19">
    <property type="entry name" value="PROTEASOME ADAPTER AND SCAFFOLD PROTEIN ECM29"/>
    <property type="match status" value="1"/>
</dbReference>
<keyword evidence="3" id="KW-0677">Repeat</keyword>
<comment type="subcellular location">
    <subcellularLocation>
        <location evidence="1">Cytoplasm</location>
    </subcellularLocation>
</comment>
<dbReference type="Gramene" id="Bra030896.1">
    <property type="protein sequence ID" value="Bra030896.1-P"/>
    <property type="gene ID" value="Bra030896"/>
</dbReference>
<evidence type="ECO:0000313" key="8">
    <source>
        <dbReference type="Proteomes" id="UP000011750"/>
    </source>
</evidence>
<dbReference type="Gene3D" id="1.25.10.10">
    <property type="entry name" value="Leucine-rich Repeat Variant"/>
    <property type="match status" value="2"/>
</dbReference>
<organism evidence="7 8">
    <name type="scientific">Brassica campestris</name>
    <name type="common">Field mustard</name>
    <dbReference type="NCBI Taxonomy" id="3711"/>
    <lineage>
        <taxon>Eukaryota</taxon>
        <taxon>Viridiplantae</taxon>
        <taxon>Streptophyta</taxon>
        <taxon>Embryophyta</taxon>
        <taxon>Tracheophyta</taxon>
        <taxon>Spermatophyta</taxon>
        <taxon>Magnoliopsida</taxon>
        <taxon>eudicotyledons</taxon>
        <taxon>Gunneridae</taxon>
        <taxon>Pentapetalae</taxon>
        <taxon>rosids</taxon>
        <taxon>malvids</taxon>
        <taxon>Brassicales</taxon>
        <taxon>Brassicaceae</taxon>
        <taxon>Brassiceae</taxon>
        <taxon>Brassica</taxon>
    </lineage>
</organism>
<dbReference type="GO" id="GO:0036503">
    <property type="term" value="P:ERAD pathway"/>
    <property type="evidence" value="ECO:0000318"/>
    <property type="project" value="GO_Central"/>
</dbReference>